<name>A0AAW1K0T7_POPJA</name>
<protein>
    <submittedName>
        <fullName evidence="1">Uncharacterized protein</fullName>
    </submittedName>
</protein>
<reference evidence="1 2" key="1">
    <citation type="journal article" date="2024" name="BMC Genomics">
        <title>De novo assembly and annotation of Popillia japonica's genome with initial clues to its potential as an invasive pest.</title>
        <authorList>
            <person name="Cucini C."/>
            <person name="Boschi S."/>
            <person name="Funari R."/>
            <person name="Cardaioli E."/>
            <person name="Iannotti N."/>
            <person name="Marturano G."/>
            <person name="Paoli F."/>
            <person name="Bruttini M."/>
            <person name="Carapelli A."/>
            <person name="Frati F."/>
            <person name="Nardi F."/>
        </authorList>
    </citation>
    <scope>NUCLEOTIDE SEQUENCE [LARGE SCALE GENOMIC DNA]</scope>
    <source>
        <strain evidence="1">DMR45628</strain>
    </source>
</reference>
<dbReference type="EMBL" id="JASPKY010000283">
    <property type="protein sequence ID" value="KAK9711242.1"/>
    <property type="molecule type" value="Genomic_DNA"/>
</dbReference>
<sequence length="168" mass="19003">MSVRRRSPISVSLIAQLYCFNESHKLHLRIKVLLVLASMKKNSQLYLILEAELKCKNIPDEHVKPYLSTTRFTGITNSLLKIVGTSKDVRINNVSVPMIFYVTNDSMSYDCLLGRDFISSSLIKVKFDGSNVTIENNCVIDKELFVIDIDDTKDLVSNLNIGKDGFCH</sequence>
<keyword evidence="2" id="KW-1185">Reference proteome</keyword>
<evidence type="ECO:0000313" key="1">
    <source>
        <dbReference type="EMBL" id="KAK9711242.1"/>
    </source>
</evidence>
<comment type="caution">
    <text evidence="1">The sequence shown here is derived from an EMBL/GenBank/DDBJ whole genome shotgun (WGS) entry which is preliminary data.</text>
</comment>
<accession>A0AAW1K0T7</accession>
<dbReference type="Proteomes" id="UP001458880">
    <property type="component" value="Unassembled WGS sequence"/>
</dbReference>
<proteinExistence type="predicted"/>
<evidence type="ECO:0000313" key="2">
    <source>
        <dbReference type="Proteomes" id="UP001458880"/>
    </source>
</evidence>
<dbReference type="InterPro" id="IPR021109">
    <property type="entry name" value="Peptidase_aspartic_dom_sf"/>
</dbReference>
<organism evidence="1 2">
    <name type="scientific">Popillia japonica</name>
    <name type="common">Japanese beetle</name>
    <dbReference type="NCBI Taxonomy" id="7064"/>
    <lineage>
        <taxon>Eukaryota</taxon>
        <taxon>Metazoa</taxon>
        <taxon>Ecdysozoa</taxon>
        <taxon>Arthropoda</taxon>
        <taxon>Hexapoda</taxon>
        <taxon>Insecta</taxon>
        <taxon>Pterygota</taxon>
        <taxon>Neoptera</taxon>
        <taxon>Endopterygota</taxon>
        <taxon>Coleoptera</taxon>
        <taxon>Polyphaga</taxon>
        <taxon>Scarabaeiformia</taxon>
        <taxon>Scarabaeidae</taxon>
        <taxon>Rutelinae</taxon>
        <taxon>Popillia</taxon>
    </lineage>
</organism>
<dbReference type="Gene3D" id="2.40.70.10">
    <property type="entry name" value="Acid Proteases"/>
    <property type="match status" value="1"/>
</dbReference>
<gene>
    <name evidence="1" type="ORF">QE152_g25575</name>
</gene>
<dbReference type="AlphaFoldDB" id="A0AAW1K0T7"/>